<keyword evidence="2" id="KW-0732">Signal</keyword>
<dbReference type="eggNOG" id="ENOG502RQQK">
    <property type="taxonomic scope" value="Eukaryota"/>
</dbReference>
<reference evidence="3 4" key="1">
    <citation type="journal article" date="2012" name="PLoS Pathog.">
        <title>Comparative pathogenomics reveals horizontally acquired novel virulence genes in fungi infecting cereal hosts.</title>
        <authorList>
            <person name="Gardiner D.M."/>
            <person name="McDonald M.C."/>
            <person name="Covarelli L."/>
            <person name="Solomon P.S."/>
            <person name="Rusu A.G."/>
            <person name="Marshall M."/>
            <person name="Kazan K."/>
            <person name="Chakraborty S."/>
            <person name="McDonald B.A."/>
            <person name="Manners J.M."/>
        </authorList>
    </citation>
    <scope>NUCLEOTIDE SEQUENCE [LARGE SCALE GENOMIC DNA]</scope>
    <source>
        <strain evidence="3 4">CS3096</strain>
    </source>
</reference>
<dbReference type="Proteomes" id="UP000007978">
    <property type="component" value="Chromosome 3"/>
</dbReference>
<feature type="compositionally biased region" description="Acidic residues" evidence="1">
    <location>
        <begin position="578"/>
        <end position="587"/>
    </location>
</feature>
<gene>
    <name evidence="3" type="ORF">FPSE_02988</name>
</gene>
<sequence length="1250" mass="132902">MKLSLLFLLGGAGTAVIAGPCKSSTSSSTGQAGYASAAPEYETSIIGSVATSAIRYESPGVNQSDESDYVTSSTSAVEMPSGSNSVSNWLRTGSSDSTWLPGNTPTPLTSGFVTHGRPDGTHDSEIIVETSSDAETIRDGTATRDAPSGINTKTKHIRTRTSADSDNTETSSVSMPTNTQSGSDHRSTAADGDLPGTTQAGIDTKTSSNGQSTDAISDIETVSGSTGDINKPAVTQSGLPASKTGTDAASTQPNASSRINTDLSGDQTTDATELVVSTLTNTDTISTKESSVPKASESVSGSTDIDNTVAKATTAGSEETRTGTRTFVQDDNQTTIPDTDSNGSVIVGETTSIGSSPDSSRTSTGGSDGQGTTAGSDTRAPTSNATDTRSGLSPSVKTSSGQPIESSPSGSDAPKQEPSDSNSAIQTGDKPTKDIAAVPTVTDASPPKATDTAGDASITSVPDHISTTKSKDDGITSTLTVPPETFTPTTVSNDDWTTNTWITTTSESSDEPTVVPVLVGCPGCGGSGHGIVIFGLPPIPNALFKFPDLPEVSFPCVPGVSQGCSSPPKTHEDKKSDDDGDDKEEEEKSSKTTCIDIITASDCLVSCPTQNSNGDVECTTTCTRTQTGCSVSGITTTTSAEECSATEIGGSCTTCQKDVFFVNDKEEVEFIESGSVLERRASLHVENSALGKRSSPAVTITDLGACTLKRTDVEFPEYPSGGELFKADTTPNEKPTDTYFNTKKWYIGRQDPNTCARTLDKVSKQQFNSLAVSKKKTMGHVYEKSMLKDFFEQILDDNVATVQGVTKGSQRKINCADLSYYTDDDPNGASPNQLKQVFDAFPSVNKYLDDFMGMDEYSNAICKGTIVSSGNLPAEISKIATSGKLVKGGKKPTTWNLVTKWVEETLQTLEKLSIGVELWNNPDVQTIVIRQNRRIHSRFVNIDNNAKNCKQDVAVKNNVWSFSAAYQNYMNEFFQGTSSFSANPIVQKAADDLIAHMDANLVALGKRTLSADEQSQLTKWTTRYAPLKTSTYKVSISWDFSYTNLKRQDGDSCALPTSTLISSAASTTMSTLSTSYISQTNQEPTATEQQTHTETGMSWSGTCPSVSPFIDVDAKRNSTDEVDDRCICRKEPLEAGPPVPFTADQLEDILLDFCDGSRTLIKPGERNSTSIFKHYKLGDTSQLFILASWSYYKPAGCVEPTADLNLNENCKTAFRRLKCLSMDKNYGGYFGQIFDEGCVYWSIDPLWSSG</sequence>
<feature type="compositionally biased region" description="Polar residues" evidence="1">
    <location>
        <begin position="160"/>
        <end position="182"/>
    </location>
</feature>
<dbReference type="GeneID" id="20361607"/>
<dbReference type="KEGG" id="fpu:FPSE_02988"/>
<protein>
    <submittedName>
        <fullName evidence="3">Uncharacterized protein</fullName>
    </submittedName>
</protein>
<feature type="chain" id="PRO_5003871007" evidence="2">
    <location>
        <begin position="19"/>
        <end position="1250"/>
    </location>
</feature>
<feature type="compositionally biased region" description="Polar residues" evidence="1">
    <location>
        <begin position="60"/>
        <end position="112"/>
    </location>
</feature>
<name>K3VNU1_FUSPC</name>
<dbReference type="OrthoDB" id="5095309at2759"/>
<feature type="region of interest" description="Disordered" evidence="1">
    <location>
        <begin position="59"/>
        <end position="269"/>
    </location>
</feature>
<keyword evidence="4" id="KW-1185">Reference proteome</keyword>
<dbReference type="AlphaFoldDB" id="K3VNU1"/>
<dbReference type="EMBL" id="AFNW01000066">
    <property type="protein sequence ID" value="EKJ76802.1"/>
    <property type="molecule type" value="Genomic_DNA"/>
</dbReference>
<comment type="caution">
    <text evidence="3">The sequence shown here is derived from an EMBL/GenBank/DDBJ whole genome shotgun (WGS) entry which is preliminary data.</text>
</comment>
<evidence type="ECO:0000313" key="3">
    <source>
        <dbReference type="EMBL" id="EKJ76802.1"/>
    </source>
</evidence>
<feature type="compositionally biased region" description="Low complexity" evidence="1">
    <location>
        <begin position="350"/>
        <end position="378"/>
    </location>
</feature>
<feature type="compositionally biased region" description="Basic and acidic residues" evidence="1">
    <location>
        <begin position="116"/>
        <end position="125"/>
    </location>
</feature>
<evidence type="ECO:0000256" key="1">
    <source>
        <dbReference type="SAM" id="MobiDB-lite"/>
    </source>
</evidence>
<organism evidence="3 4">
    <name type="scientific">Fusarium pseudograminearum (strain CS3096)</name>
    <name type="common">Wheat and barley crown-rot fungus</name>
    <dbReference type="NCBI Taxonomy" id="1028729"/>
    <lineage>
        <taxon>Eukaryota</taxon>
        <taxon>Fungi</taxon>
        <taxon>Dikarya</taxon>
        <taxon>Ascomycota</taxon>
        <taxon>Pezizomycotina</taxon>
        <taxon>Sordariomycetes</taxon>
        <taxon>Hypocreomycetidae</taxon>
        <taxon>Hypocreales</taxon>
        <taxon>Nectriaceae</taxon>
        <taxon>Fusarium</taxon>
    </lineage>
</organism>
<accession>K3VNU1</accession>
<feature type="region of interest" description="Disordered" evidence="1">
    <location>
        <begin position="561"/>
        <end position="591"/>
    </location>
</feature>
<dbReference type="RefSeq" id="XP_009254382.1">
    <property type="nucleotide sequence ID" value="XM_009256107.1"/>
</dbReference>
<dbReference type="HOGENOM" id="CLU_288694_0_0_1"/>
<evidence type="ECO:0000313" key="4">
    <source>
        <dbReference type="Proteomes" id="UP000007978"/>
    </source>
</evidence>
<proteinExistence type="predicted"/>
<evidence type="ECO:0000256" key="2">
    <source>
        <dbReference type="SAM" id="SignalP"/>
    </source>
</evidence>
<feature type="region of interest" description="Disordered" evidence="1">
    <location>
        <begin position="285"/>
        <end position="497"/>
    </location>
</feature>
<feature type="compositionally biased region" description="Polar residues" evidence="1">
    <location>
        <begin position="379"/>
        <end position="410"/>
    </location>
</feature>
<feature type="compositionally biased region" description="Low complexity" evidence="1">
    <location>
        <begin position="478"/>
        <end position="497"/>
    </location>
</feature>
<feature type="signal peptide" evidence="2">
    <location>
        <begin position="1"/>
        <end position="18"/>
    </location>
</feature>
<feature type="compositionally biased region" description="Polar residues" evidence="1">
    <location>
        <begin position="457"/>
        <end position="468"/>
    </location>
</feature>
<feature type="compositionally biased region" description="Polar residues" evidence="1">
    <location>
        <begin position="297"/>
        <end position="344"/>
    </location>
</feature>
<feature type="compositionally biased region" description="Polar residues" evidence="1">
    <location>
        <begin position="196"/>
        <end position="269"/>
    </location>
</feature>